<sequence length="85" mass="9333">MWTSRPRRIRAMRLRIARDGLLFATPHLCRVAGESRLYSVSDKGGISRTGDTCAAHVAGHAPLIDFLTLPMDVSAVRADCLLVLE</sequence>
<organism evidence="1 2">
    <name type="scientific">Iphiclides podalirius</name>
    <name type="common">scarce swallowtail</name>
    <dbReference type="NCBI Taxonomy" id="110791"/>
    <lineage>
        <taxon>Eukaryota</taxon>
        <taxon>Metazoa</taxon>
        <taxon>Ecdysozoa</taxon>
        <taxon>Arthropoda</taxon>
        <taxon>Hexapoda</taxon>
        <taxon>Insecta</taxon>
        <taxon>Pterygota</taxon>
        <taxon>Neoptera</taxon>
        <taxon>Endopterygota</taxon>
        <taxon>Lepidoptera</taxon>
        <taxon>Glossata</taxon>
        <taxon>Ditrysia</taxon>
        <taxon>Papilionoidea</taxon>
        <taxon>Papilionidae</taxon>
        <taxon>Papilioninae</taxon>
        <taxon>Iphiclides</taxon>
    </lineage>
</organism>
<protein>
    <submittedName>
        <fullName evidence="1">Uncharacterized protein</fullName>
    </submittedName>
</protein>
<dbReference type="Proteomes" id="UP000837857">
    <property type="component" value="Chromosome 11"/>
</dbReference>
<accession>A0ABN8HR45</accession>
<reference evidence="1" key="1">
    <citation type="submission" date="2022-03" db="EMBL/GenBank/DDBJ databases">
        <authorList>
            <person name="Martin H S."/>
        </authorList>
    </citation>
    <scope>NUCLEOTIDE SEQUENCE</scope>
</reference>
<name>A0ABN8HR45_9NEOP</name>
<feature type="non-terminal residue" evidence="1">
    <location>
        <position position="85"/>
    </location>
</feature>
<evidence type="ECO:0000313" key="1">
    <source>
        <dbReference type="EMBL" id="CAH2040017.1"/>
    </source>
</evidence>
<proteinExistence type="predicted"/>
<gene>
    <name evidence="1" type="ORF">IPOD504_LOCUS2205</name>
</gene>
<evidence type="ECO:0000313" key="2">
    <source>
        <dbReference type="Proteomes" id="UP000837857"/>
    </source>
</evidence>
<dbReference type="EMBL" id="OW152823">
    <property type="protein sequence ID" value="CAH2040017.1"/>
    <property type="molecule type" value="Genomic_DNA"/>
</dbReference>
<keyword evidence="2" id="KW-1185">Reference proteome</keyword>